<feature type="region of interest" description="Disordered" evidence="1">
    <location>
        <begin position="33"/>
        <end position="77"/>
    </location>
</feature>
<dbReference type="AlphaFoldDB" id="A0A0R3R0T0"/>
<sequence>MPNGLLKITGFPLDMNTLESDVKIEDQLITSLLNSSLKPKKAKKKPKSDKKDENNGTQNKDGIMEQKGNVDTQSVNLKIRNLDKKSVLSNNRDSVKAVQEN</sequence>
<accession>A0A0R3R0T0</accession>
<dbReference type="STRING" id="42155.A0A0R3R0T0"/>
<dbReference type="EMBL" id="UZAG01018458">
    <property type="protein sequence ID" value="VDO39697.1"/>
    <property type="molecule type" value="Genomic_DNA"/>
</dbReference>
<evidence type="ECO:0000313" key="3">
    <source>
        <dbReference type="Proteomes" id="UP000280834"/>
    </source>
</evidence>
<feature type="compositionally biased region" description="Basic residues" evidence="1">
    <location>
        <begin position="38"/>
        <end position="48"/>
    </location>
</feature>
<name>A0A0R3R0T0_9BILA</name>
<gene>
    <name evidence="2" type="ORF">BTMF_LOCUS11616</name>
</gene>
<organism evidence="4">
    <name type="scientific">Brugia timori</name>
    <dbReference type="NCBI Taxonomy" id="42155"/>
    <lineage>
        <taxon>Eukaryota</taxon>
        <taxon>Metazoa</taxon>
        <taxon>Ecdysozoa</taxon>
        <taxon>Nematoda</taxon>
        <taxon>Chromadorea</taxon>
        <taxon>Rhabditida</taxon>
        <taxon>Spirurina</taxon>
        <taxon>Spiruromorpha</taxon>
        <taxon>Filarioidea</taxon>
        <taxon>Onchocercidae</taxon>
        <taxon>Brugia</taxon>
    </lineage>
</organism>
<protein>
    <submittedName>
        <fullName evidence="2 4">Uncharacterized protein</fullName>
    </submittedName>
</protein>
<evidence type="ECO:0000313" key="4">
    <source>
        <dbReference type="WBParaSite" id="BTMF_0001361701-mRNA-1"/>
    </source>
</evidence>
<dbReference type="WBParaSite" id="BTMF_0001361701-mRNA-1">
    <property type="protein sequence ID" value="BTMF_0001361701-mRNA-1"/>
    <property type="gene ID" value="BTMF_0001361701"/>
</dbReference>
<keyword evidence="3" id="KW-1185">Reference proteome</keyword>
<evidence type="ECO:0000256" key="1">
    <source>
        <dbReference type="SAM" id="MobiDB-lite"/>
    </source>
</evidence>
<proteinExistence type="predicted"/>
<reference evidence="4" key="1">
    <citation type="submission" date="2017-02" db="UniProtKB">
        <authorList>
            <consortium name="WormBaseParasite"/>
        </authorList>
    </citation>
    <scope>IDENTIFICATION</scope>
</reference>
<dbReference type="Proteomes" id="UP000280834">
    <property type="component" value="Unassembled WGS sequence"/>
</dbReference>
<reference evidence="2 3" key="2">
    <citation type="submission" date="2018-11" db="EMBL/GenBank/DDBJ databases">
        <authorList>
            <consortium name="Pathogen Informatics"/>
        </authorList>
    </citation>
    <scope>NUCLEOTIDE SEQUENCE [LARGE SCALE GENOMIC DNA]</scope>
</reference>
<evidence type="ECO:0000313" key="2">
    <source>
        <dbReference type="EMBL" id="VDO39697.1"/>
    </source>
</evidence>
<feature type="region of interest" description="Disordered" evidence="1">
    <location>
        <begin position="82"/>
        <end position="101"/>
    </location>
</feature>